<keyword evidence="2" id="KW-1185">Reference proteome</keyword>
<organism evidence="1 2">
    <name type="scientific">Striga asiatica</name>
    <name type="common">Asiatic witchweed</name>
    <name type="synonym">Buchnera asiatica</name>
    <dbReference type="NCBI Taxonomy" id="4170"/>
    <lineage>
        <taxon>Eukaryota</taxon>
        <taxon>Viridiplantae</taxon>
        <taxon>Streptophyta</taxon>
        <taxon>Embryophyta</taxon>
        <taxon>Tracheophyta</taxon>
        <taxon>Spermatophyta</taxon>
        <taxon>Magnoliopsida</taxon>
        <taxon>eudicotyledons</taxon>
        <taxon>Gunneridae</taxon>
        <taxon>Pentapetalae</taxon>
        <taxon>asterids</taxon>
        <taxon>lamiids</taxon>
        <taxon>Lamiales</taxon>
        <taxon>Orobanchaceae</taxon>
        <taxon>Buchnereae</taxon>
        <taxon>Striga</taxon>
    </lineage>
</organism>
<evidence type="ECO:0000313" key="2">
    <source>
        <dbReference type="Proteomes" id="UP000325081"/>
    </source>
</evidence>
<dbReference type="Proteomes" id="UP000325081">
    <property type="component" value="Unassembled WGS sequence"/>
</dbReference>
<accession>A0A5A7QFA1</accession>
<name>A0A5A7QFA1_STRAF</name>
<proteinExistence type="predicted"/>
<reference evidence="2" key="1">
    <citation type="journal article" date="2019" name="Curr. Biol.">
        <title>Genome Sequence of Striga asiatica Provides Insight into the Evolution of Plant Parasitism.</title>
        <authorList>
            <person name="Yoshida S."/>
            <person name="Kim S."/>
            <person name="Wafula E.K."/>
            <person name="Tanskanen J."/>
            <person name="Kim Y.M."/>
            <person name="Honaas L."/>
            <person name="Yang Z."/>
            <person name="Spallek T."/>
            <person name="Conn C.E."/>
            <person name="Ichihashi Y."/>
            <person name="Cheong K."/>
            <person name="Cui S."/>
            <person name="Der J.P."/>
            <person name="Gundlach H."/>
            <person name="Jiao Y."/>
            <person name="Hori C."/>
            <person name="Ishida J.K."/>
            <person name="Kasahara H."/>
            <person name="Kiba T."/>
            <person name="Kim M.S."/>
            <person name="Koo N."/>
            <person name="Laohavisit A."/>
            <person name="Lee Y.H."/>
            <person name="Lumba S."/>
            <person name="McCourt P."/>
            <person name="Mortimer J.C."/>
            <person name="Mutuku J.M."/>
            <person name="Nomura T."/>
            <person name="Sasaki-Sekimoto Y."/>
            <person name="Seto Y."/>
            <person name="Wang Y."/>
            <person name="Wakatake T."/>
            <person name="Sakakibara H."/>
            <person name="Demura T."/>
            <person name="Yamaguchi S."/>
            <person name="Yoneyama K."/>
            <person name="Manabe R.I."/>
            <person name="Nelson D.C."/>
            <person name="Schulman A.H."/>
            <person name="Timko M.P."/>
            <person name="dePamphilis C.W."/>
            <person name="Choi D."/>
            <person name="Shirasu K."/>
        </authorList>
    </citation>
    <scope>NUCLEOTIDE SEQUENCE [LARGE SCALE GENOMIC DNA]</scope>
    <source>
        <strain evidence="2">cv. UVA1</strain>
    </source>
</reference>
<dbReference type="EMBL" id="BKCP01006737">
    <property type="protein sequence ID" value="GER43684.1"/>
    <property type="molecule type" value="Genomic_DNA"/>
</dbReference>
<gene>
    <name evidence="1" type="ORF">STAS_20553</name>
</gene>
<sequence>MGFVKQGGREKKGSWGIKLESLWAWERRSSDKKIYMEFGKQKGHFNFRAQLFSCKSASTISIILKIFHKAKSHSQVIVPKVDPTSDPTVPIPSTSAAVRIMPRVAWFHVLRMNDSVMMVGPPRVNSRLGFSFELDLDRLDDGLKAYD</sequence>
<evidence type="ECO:0000313" key="1">
    <source>
        <dbReference type="EMBL" id="GER43684.1"/>
    </source>
</evidence>
<dbReference type="GO" id="GO:0016874">
    <property type="term" value="F:ligase activity"/>
    <property type="evidence" value="ECO:0007669"/>
    <property type="project" value="UniProtKB-KW"/>
</dbReference>
<keyword evidence="1" id="KW-0436">Ligase</keyword>
<protein>
    <submittedName>
        <fullName evidence="1">Glycine--tRNA ligase alpha subunit</fullName>
    </submittedName>
</protein>
<dbReference type="AlphaFoldDB" id="A0A5A7QFA1"/>
<comment type="caution">
    <text evidence="1">The sequence shown here is derived from an EMBL/GenBank/DDBJ whole genome shotgun (WGS) entry which is preliminary data.</text>
</comment>